<evidence type="ECO:0000256" key="1">
    <source>
        <dbReference type="ARBA" id="ARBA00004948"/>
    </source>
</evidence>
<comment type="caution">
    <text evidence="4">The sequence shown here is derived from an EMBL/GenBank/DDBJ whole genome shotgun (WGS) entry which is preliminary data.</text>
</comment>
<dbReference type="Gene3D" id="3.20.20.70">
    <property type="entry name" value="Aldolase class I"/>
    <property type="match status" value="1"/>
</dbReference>
<dbReference type="Proteomes" id="UP001385499">
    <property type="component" value="Unassembled WGS sequence"/>
</dbReference>
<accession>A0ABU8TRC4</accession>
<comment type="pathway">
    <text evidence="1">Cofactor biosynthesis; thiamine diphosphate biosynthesis.</text>
</comment>
<name>A0ABU8TRC4_9HYPH</name>
<dbReference type="SUPFAM" id="SSF51391">
    <property type="entry name" value="Thiamin phosphate synthase"/>
    <property type="match status" value="1"/>
</dbReference>
<dbReference type="CDD" id="cd00564">
    <property type="entry name" value="TMP_TenI"/>
    <property type="match status" value="1"/>
</dbReference>
<keyword evidence="2" id="KW-0784">Thiamine biosynthesis</keyword>
<evidence type="ECO:0000259" key="3">
    <source>
        <dbReference type="Pfam" id="PF02581"/>
    </source>
</evidence>
<dbReference type="PANTHER" id="PTHR20857">
    <property type="entry name" value="THIAMINE-PHOSPHATE PYROPHOSPHORYLASE"/>
    <property type="match status" value="1"/>
</dbReference>
<dbReference type="RefSeq" id="WP_340277456.1">
    <property type="nucleotide sequence ID" value="NZ_JBAKIA010000025.1"/>
</dbReference>
<reference evidence="4 5" key="1">
    <citation type="submission" date="2024-02" db="EMBL/GenBank/DDBJ databases">
        <title>Roseibium algae sp. nov., isolated from marine alga (Grateloupia sp.), showing potential in myo-inositol conversion.</title>
        <authorList>
            <person name="Wang Y."/>
        </authorList>
    </citation>
    <scope>NUCLEOTIDE SEQUENCE [LARGE SCALE GENOMIC DNA]</scope>
    <source>
        <strain evidence="4 5">H3510</strain>
    </source>
</reference>
<evidence type="ECO:0000313" key="4">
    <source>
        <dbReference type="EMBL" id="MEJ8476726.1"/>
    </source>
</evidence>
<evidence type="ECO:0000313" key="5">
    <source>
        <dbReference type="Proteomes" id="UP001385499"/>
    </source>
</evidence>
<proteinExistence type="predicted"/>
<dbReference type="InterPro" id="IPR036206">
    <property type="entry name" value="ThiamineP_synth_sf"/>
</dbReference>
<dbReference type="Pfam" id="PF02581">
    <property type="entry name" value="TMP-TENI"/>
    <property type="match status" value="1"/>
</dbReference>
<sequence>MLAPFYLIVDDLQWLERLCPQGLRLAQLRIKHKSPSERLEAVSAALVTARAHSCTLVINDHWETAIETGADWLHLGQEDLDTADMVAIKRAGLKLGISTHTEAELDRALTFDPDYVALGPIFPARGKTVDYAPQGIARLTTWRERISCPLIAIGGIRLEHAAEIYAAGAHSICVITDVLNDADPENRCRDWIKASGTSKSQ</sequence>
<dbReference type="InterPro" id="IPR022998">
    <property type="entry name" value="ThiamineP_synth_TenI"/>
</dbReference>
<dbReference type="EMBL" id="JBAKIA010000025">
    <property type="protein sequence ID" value="MEJ8476726.1"/>
    <property type="molecule type" value="Genomic_DNA"/>
</dbReference>
<organism evidence="4 5">
    <name type="scientific">Roseibium algae</name>
    <dbReference type="NCBI Taxonomy" id="3123038"/>
    <lineage>
        <taxon>Bacteria</taxon>
        <taxon>Pseudomonadati</taxon>
        <taxon>Pseudomonadota</taxon>
        <taxon>Alphaproteobacteria</taxon>
        <taxon>Hyphomicrobiales</taxon>
        <taxon>Stappiaceae</taxon>
        <taxon>Roseibium</taxon>
    </lineage>
</organism>
<feature type="domain" description="Thiamine phosphate synthase/TenI" evidence="3">
    <location>
        <begin position="11"/>
        <end position="177"/>
    </location>
</feature>
<dbReference type="InterPro" id="IPR013785">
    <property type="entry name" value="Aldolase_TIM"/>
</dbReference>
<dbReference type="PANTHER" id="PTHR20857:SF15">
    <property type="entry name" value="THIAMINE-PHOSPHATE SYNTHASE"/>
    <property type="match status" value="1"/>
</dbReference>
<evidence type="ECO:0000256" key="2">
    <source>
        <dbReference type="ARBA" id="ARBA00022977"/>
    </source>
</evidence>
<protein>
    <submittedName>
        <fullName evidence="4">Thiamine phosphate synthase</fullName>
    </submittedName>
</protein>
<keyword evidence="5" id="KW-1185">Reference proteome</keyword>
<gene>
    <name evidence="4" type="ORF">V6575_21810</name>
</gene>